<dbReference type="GO" id="GO:0000981">
    <property type="term" value="F:DNA-binding transcription factor activity, RNA polymerase II-specific"/>
    <property type="evidence" value="ECO:0007669"/>
    <property type="project" value="TreeGrafter"/>
</dbReference>
<evidence type="ECO:0000256" key="3">
    <source>
        <dbReference type="ARBA" id="ARBA00023163"/>
    </source>
</evidence>
<dbReference type="EMBL" id="KN837552">
    <property type="protein sequence ID" value="KIJ23981.1"/>
    <property type="molecule type" value="Genomic_DNA"/>
</dbReference>
<feature type="region of interest" description="Disordered" evidence="5">
    <location>
        <begin position="352"/>
        <end position="400"/>
    </location>
</feature>
<organism evidence="7 8">
    <name type="scientific">Sphaerobolus stellatus (strain SS14)</name>
    <dbReference type="NCBI Taxonomy" id="990650"/>
    <lineage>
        <taxon>Eukaryota</taxon>
        <taxon>Fungi</taxon>
        <taxon>Dikarya</taxon>
        <taxon>Basidiomycota</taxon>
        <taxon>Agaricomycotina</taxon>
        <taxon>Agaricomycetes</taxon>
        <taxon>Phallomycetidae</taxon>
        <taxon>Geastrales</taxon>
        <taxon>Sphaerobolaceae</taxon>
        <taxon>Sphaerobolus</taxon>
    </lineage>
</organism>
<feature type="compositionally biased region" description="Basic and acidic residues" evidence="5">
    <location>
        <begin position="505"/>
        <end position="529"/>
    </location>
</feature>
<evidence type="ECO:0000256" key="5">
    <source>
        <dbReference type="SAM" id="MobiDB-lite"/>
    </source>
</evidence>
<dbReference type="SMART" id="SM00353">
    <property type="entry name" value="HLH"/>
    <property type="match status" value="1"/>
</dbReference>
<dbReference type="InterPro" id="IPR036638">
    <property type="entry name" value="HLH_DNA-bd_sf"/>
</dbReference>
<evidence type="ECO:0000256" key="4">
    <source>
        <dbReference type="ARBA" id="ARBA00023242"/>
    </source>
</evidence>
<keyword evidence="2" id="KW-0805">Transcription regulation</keyword>
<dbReference type="Pfam" id="PF00010">
    <property type="entry name" value="HLH"/>
    <property type="match status" value="1"/>
</dbReference>
<dbReference type="AlphaFoldDB" id="A0A0C9UEV8"/>
<dbReference type="GO" id="GO:0005634">
    <property type="term" value="C:nucleus"/>
    <property type="evidence" value="ECO:0007669"/>
    <property type="project" value="UniProtKB-SubCell"/>
</dbReference>
<evidence type="ECO:0000313" key="8">
    <source>
        <dbReference type="Proteomes" id="UP000054279"/>
    </source>
</evidence>
<dbReference type="Proteomes" id="UP000054279">
    <property type="component" value="Unassembled WGS sequence"/>
</dbReference>
<feature type="region of interest" description="Disordered" evidence="5">
    <location>
        <begin position="80"/>
        <end position="111"/>
    </location>
</feature>
<dbReference type="InterPro" id="IPR011598">
    <property type="entry name" value="bHLH_dom"/>
</dbReference>
<dbReference type="InterPro" id="IPR051732">
    <property type="entry name" value="USF"/>
</dbReference>
<sequence length="529" mass="56742">MAAFYPTQPTALQPKVRQEGFDTPQPPSPSTTPAAPFDPNMFFGHHLFNGSTPATTQVDHHIPHSYKPHGDFSDEIAAMMGDGSGGGRPTSPHAPASIPHNPFDTNTTVPYNHRPHNIFDVSSPATSAFPAHFSLPSTTSHHPHAPTQFDTSYPDFRGTSRSRSRSKVPAESSNGGRVSRPKRGSISSTSPRPHSPHTHGHSRPQAILIPPPTNGHNHHPHPVSPLSLHMHAQTAPSAWFMDSPFRGSESFRTADSPFSLPTPDSIGVHHPFSGPGSLPTGLSTGSPKSVSAKESPPPSGTHDTSKQAQLASEKRRRRRESHNAVERRRRDNINEKISELATLIPECMLDPNAATSADLPDPFSPDTEDSKNPLTTPTGNTTSASAAAAAAAAAAAGPVKANKGMILRKSVEYIRYLQQLVNAQATRNRELEAQLAHGSPHGLNGVSGGLGMGESVPSLTMTDSESPGSLKVVDEVEDGEEHDEGGEDGGFAMDEEEDFLEEDEERGRKRDRVGGEVRVKREEAMGMEE</sequence>
<dbReference type="PANTHER" id="PTHR46117">
    <property type="entry name" value="FI24210P1"/>
    <property type="match status" value="1"/>
</dbReference>
<dbReference type="GO" id="GO:0046983">
    <property type="term" value="F:protein dimerization activity"/>
    <property type="evidence" value="ECO:0007669"/>
    <property type="project" value="InterPro"/>
</dbReference>
<gene>
    <name evidence="7" type="ORF">M422DRAFT_275344</name>
</gene>
<feature type="region of interest" description="Disordered" evidence="5">
    <location>
        <begin position="134"/>
        <end position="227"/>
    </location>
</feature>
<evidence type="ECO:0000259" key="6">
    <source>
        <dbReference type="PROSITE" id="PS50888"/>
    </source>
</evidence>
<evidence type="ECO:0000313" key="7">
    <source>
        <dbReference type="EMBL" id="KIJ23981.1"/>
    </source>
</evidence>
<dbReference type="HOGENOM" id="CLU_515021_0_0_1"/>
<feature type="compositionally biased region" description="Basic and acidic residues" evidence="5">
    <location>
        <begin position="321"/>
        <end position="331"/>
    </location>
</feature>
<feature type="compositionally biased region" description="Acidic residues" evidence="5">
    <location>
        <begin position="475"/>
        <end position="504"/>
    </location>
</feature>
<proteinExistence type="predicted"/>
<feature type="compositionally biased region" description="Polar residues" evidence="5">
    <location>
        <begin position="372"/>
        <end position="382"/>
    </location>
</feature>
<feature type="region of interest" description="Disordered" evidence="5">
    <location>
        <begin position="475"/>
        <end position="529"/>
    </location>
</feature>
<protein>
    <submittedName>
        <fullName evidence="7">Unplaced genomic scaffold SPHSTscaffold_477, whole genome shotgun sequence</fullName>
    </submittedName>
</protein>
<dbReference type="CDD" id="cd11387">
    <property type="entry name" value="bHLHzip_USF_MITF"/>
    <property type="match status" value="1"/>
</dbReference>
<evidence type="ECO:0000256" key="1">
    <source>
        <dbReference type="ARBA" id="ARBA00004123"/>
    </source>
</evidence>
<dbReference type="GO" id="GO:0000978">
    <property type="term" value="F:RNA polymerase II cis-regulatory region sequence-specific DNA binding"/>
    <property type="evidence" value="ECO:0007669"/>
    <property type="project" value="TreeGrafter"/>
</dbReference>
<keyword evidence="8" id="KW-1185">Reference proteome</keyword>
<dbReference type="OrthoDB" id="690068at2759"/>
<dbReference type="PANTHER" id="PTHR46117:SF3">
    <property type="entry name" value="FI24210P1"/>
    <property type="match status" value="1"/>
</dbReference>
<evidence type="ECO:0000256" key="2">
    <source>
        <dbReference type="ARBA" id="ARBA00023015"/>
    </source>
</evidence>
<feature type="compositionally biased region" description="Low complexity" evidence="5">
    <location>
        <begin position="383"/>
        <end position="396"/>
    </location>
</feature>
<keyword evidence="4" id="KW-0539">Nucleus</keyword>
<feature type="region of interest" description="Disordered" evidence="5">
    <location>
        <begin position="1"/>
        <end position="36"/>
    </location>
</feature>
<feature type="domain" description="BHLH" evidence="6">
    <location>
        <begin position="317"/>
        <end position="417"/>
    </location>
</feature>
<reference evidence="7 8" key="1">
    <citation type="submission" date="2014-06" db="EMBL/GenBank/DDBJ databases">
        <title>Evolutionary Origins and Diversification of the Mycorrhizal Mutualists.</title>
        <authorList>
            <consortium name="DOE Joint Genome Institute"/>
            <consortium name="Mycorrhizal Genomics Consortium"/>
            <person name="Kohler A."/>
            <person name="Kuo A."/>
            <person name="Nagy L.G."/>
            <person name="Floudas D."/>
            <person name="Copeland A."/>
            <person name="Barry K.W."/>
            <person name="Cichocki N."/>
            <person name="Veneault-Fourrey C."/>
            <person name="LaButti K."/>
            <person name="Lindquist E.A."/>
            <person name="Lipzen A."/>
            <person name="Lundell T."/>
            <person name="Morin E."/>
            <person name="Murat C."/>
            <person name="Riley R."/>
            <person name="Ohm R."/>
            <person name="Sun H."/>
            <person name="Tunlid A."/>
            <person name="Henrissat B."/>
            <person name="Grigoriev I.V."/>
            <person name="Hibbett D.S."/>
            <person name="Martin F."/>
        </authorList>
    </citation>
    <scope>NUCLEOTIDE SEQUENCE [LARGE SCALE GENOMIC DNA]</scope>
    <source>
        <strain evidence="7 8">SS14</strain>
    </source>
</reference>
<dbReference type="SUPFAM" id="SSF47459">
    <property type="entry name" value="HLH, helix-loop-helix DNA-binding domain"/>
    <property type="match status" value="1"/>
</dbReference>
<accession>A0A0C9UEV8</accession>
<keyword evidence="3" id="KW-0804">Transcription</keyword>
<feature type="compositionally biased region" description="Polar residues" evidence="5">
    <location>
        <begin position="280"/>
        <end position="289"/>
    </location>
</feature>
<comment type="subcellular location">
    <subcellularLocation>
        <location evidence="1">Nucleus</location>
    </subcellularLocation>
</comment>
<dbReference type="PROSITE" id="PS50888">
    <property type="entry name" value="BHLH"/>
    <property type="match status" value="1"/>
</dbReference>
<dbReference type="Gene3D" id="4.10.280.10">
    <property type="entry name" value="Helix-loop-helix DNA-binding domain"/>
    <property type="match status" value="1"/>
</dbReference>
<feature type="region of interest" description="Disordered" evidence="5">
    <location>
        <begin position="250"/>
        <end position="331"/>
    </location>
</feature>
<name>A0A0C9UEV8_SPHS4</name>